<feature type="region of interest" description="Disordered" evidence="1">
    <location>
        <begin position="337"/>
        <end position="419"/>
    </location>
</feature>
<gene>
    <name evidence="3" type="ORF">PFNF54_05445</name>
</gene>
<dbReference type="GO" id="GO:0036297">
    <property type="term" value="P:interstrand cross-link repair"/>
    <property type="evidence" value="ECO:0007669"/>
    <property type="project" value="TreeGrafter"/>
</dbReference>
<feature type="compositionally biased region" description="Basic and acidic residues" evidence="1">
    <location>
        <begin position="361"/>
        <end position="376"/>
    </location>
</feature>
<keyword evidence="2" id="KW-1133">Transmembrane helix</keyword>
<feature type="region of interest" description="Disordered" evidence="1">
    <location>
        <begin position="765"/>
        <end position="848"/>
    </location>
</feature>
<dbReference type="AlphaFoldDB" id="W7JLK3"/>
<evidence type="ECO:0000256" key="2">
    <source>
        <dbReference type="SAM" id="Phobius"/>
    </source>
</evidence>
<dbReference type="PANTHER" id="PTHR15361">
    <property type="entry name" value="RAD51/NUKS-INTERACTING PROTEIN"/>
    <property type="match status" value="1"/>
</dbReference>
<feature type="transmembrane region" description="Helical" evidence="2">
    <location>
        <begin position="489"/>
        <end position="510"/>
    </location>
</feature>
<keyword evidence="2" id="KW-0472">Membrane</keyword>
<evidence type="ECO:0000313" key="3">
    <source>
        <dbReference type="EMBL" id="EWC85778.1"/>
    </source>
</evidence>
<keyword evidence="2" id="KW-0812">Transmembrane</keyword>
<dbReference type="EMBL" id="KE123882">
    <property type="protein sequence ID" value="EWC85778.1"/>
    <property type="molecule type" value="Genomic_DNA"/>
</dbReference>
<accession>W7JLK3</accession>
<feature type="compositionally biased region" description="Low complexity" evidence="1">
    <location>
        <begin position="399"/>
        <end position="408"/>
    </location>
</feature>
<reference evidence="3 4" key="1">
    <citation type="submission" date="2013-02" db="EMBL/GenBank/DDBJ databases">
        <title>The Genome Sequence of Plasmodium falciparum NF54.</title>
        <authorList>
            <consortium name="The Broad Institute Genome Sequencing Platform"/>
            <consortium name="The Broad Institute Genome Sequencing Center for Infectious Disease"/>
            <person name="Neafsey D."/>
            <person name="Cheeseman I."/>
            <person name="Volkman S."/>
            <person name="Adams J."/>
            <person name="Walker B."/>
            <person name="Young S.K."/>
            <person name="Zeng Q."/>
            <person name="Gargeya S."/>
            <person name="Fitzgerald M."/>
            <person name="Haas B."/>
            <person name="Abouelleil A."/>
            <person name="Alvarado L."/>
            <person name="Arachchi H.M."/>
            <person name="Berlin A.M."/>
            <person name="Chapman S.B."/>
            <person name="Dewar J."/>
            <person name="Goldberg J."/>
            <person name="Griggs A."/>
            <person name="Gujja S."/>
            <person name="Hansen M."/>
            <person name="Howarth C."/>
            <person name="Imamovic A."/>
            <person name="Larimer J."/>
            <person name="McCowan C."/>
            <person name="Murphy C."/>
            <person name="Neiman D."/>
            <person name="Pearson M."/>
            <person name="Priest M."/>
            <person name="Roberts A."/>
            <person name="Saif S."/>
            <person name="Shea T."/>
            <person name="Sisk P."/>
            <person name="Sykes S."/>
            <person name="Wortman J."/>
            <person name="Nusbaum C."/>
            <person name="Birren B."/>
        </authorList>
    </citation>
    <scope>NUCLEOTIDE SEQUENCE [LARGE SCALE GENOMIC DNA]</scope>
    <source>
        <strain evidence="3 4">NF54</strain>
    </source>
</reference>
<dbReference type="GO" id="GO:0000724">
    <property type="term" value="P:double-strand break repair via homologous recombination"/>
    <property type="evidence" value="ECO:0007669"/>
    <property type="project" value="TreeGrafter"/>
</dbReference>
<keyword evidence="4" id="KW-1185">Reference proteome</keyword>
<feature type="compositionally biased region" description="Basic residues" evidence="1">
    <location>
        <begin position="347"/>
        <end position="360"/>
    </location>
</feature>
<evidence type="ECO:0000313" key="4">
    <source>
        <dbReference type="Proteomes" id="UP000030673"/>
    </source>
</evidence>
<feature type="transmembrane region" description="Helical" evidence="2">
    <location>
        <begin position="706"/>
        <end position="733"/>
    </location>
</feature>
<dbReference type="PANTHER" id="PTHR15361:SF5">
    <property type="entry name" value="C3H1-TYPE DOMAIN-CONTAINING PROTEIN"/>
    <property type="match status" value="1"/>
</dbReference>
<dbReference type="Proteomes" id="UP000030673">
    <property type="component" value="Unassembled WGS sequence"/>
</dbReference>
<feature type="compositionally biased region" description="Basic and acidic residues" evidence="1">
    <location>
        <begin position="198"/>
        <end position="233"/>
    </location>
</feature>
<proteinExistence type="predicted"/>
<feature type="transmembrane region" description="Helical" evidence="2">
    <location>
        <begin position="530"/>
        <end position="548"/>
    </location>
</feature>
<evidence type="ECO:0000256" key="1">
    <source>
        <dbReference type="SAM" id="MobiDB-lite"/>
    </source>
</evidence>
<protein>
    <submittedName>
        <fullName evidence="3">Uncharacterized protein</fullName>
    </submittedName>
</protein>
<dbReference type="InterPro" id="IPR052003">
    <property type="entry name" value="HR_DNA-Binding_Protein"/>
</dbReference>
<name>W7JLK3_PLAFO</name>
<dbReference type="GO" id="GO:0003690">
    <property type="term" value="F:double-stranded DNA binding"/>
    <property type="evidence" value="ECO:0007669"/>
    <property type="project" value="TreeGrafter"/>
</dbReference>
<dbReference type="GO" id="GO:0003697">
    <property type="term" value="F:single-stranded DNA binding"/>
    <property type="evidence" value="ECO:0007669"/>
    <property type="project" value="TreeGrafter"/>
</dbReference>
<feature type="region of interest" description="Disordered" evidence="1">
    <location>
        <begin position="198"/>
        <end position="258"/>
    </location>
</feature>
<sequence>MDNKLLREIIKYIYELYTSNKNNDHVNNIKECIIYLISSILMYAQQNVKNMYIFIDYMFIYNHHKNKNKTNNTTQGQNNNLDMETFYSNIFIFFIFPYLKEYINNLGTHIYKLHLIKNEQDILLFFKNKFNYINYEENYYSLYDDNKIIDTCVIQNTCPSKEINISSFDKINKFDDIKNVEETNIPLFFKNFKNQNDHNDHNNNIHNDDNNNIHNDDNNNIHNDDDNNIHNDNDNNNIHNDNDNNNIHNDDNNNIHNNNNKEQGDIWFIFNKEEFSQIIYEQYYLELNEAIKKKLKNLKCLYKIRSKEDEENKNINMNTYKYINNLKNRVDSILETNNASNSEEKKNKKKKNKKKKKIKKNKDNDKDDNKDDNKDDDKDDDKDDAKDDAKDDTKDDDNNNNYNNNIKNSSNVTPYDSQKKKKQKFKELKEFKECKSIKHKFINFHFIKLFDILNIHTYIIDDKHMLNNILSIDLSKDINIEIGLCVHRIIYCLLYIFNFISLSHINILYNNYFYLKYFLFDAYIEYNLEYIYKLYYFIVNYFYLLQYMNKNNFSVYIPLSPTFDFLKYFKEINKCKQNHYDNGRDTHKLNMIEHMNQEKKEEGGQMIGTTYLSSNCRHKSFFSSPCESCKLCESCESYKLCKLCTSCYYNFFNFNERKEEIHNHLHTSNTFLKREETKYICLISPNIKNDMLSYMNMKKIKEWLKLLNLLIFLNIKDVYIFGELFSLFLFFFYDSNIIRGEICESKKKNKNNIYVKFDTNYNIQTEKGKKKKKNLHDNKKGSKGIRDNKKGNKGIRDNKKGNKRIRDNKKGNRRIRDNKKGNRRIRDNKKGNRRIRDNNIDNNNNIDDNMIDMDTSNHFTKNNNHINSNNKDDHINNMKNYIDVQFCDFSAISENVLLLLKFSLFNIFNLYEKYKINIHFPKDFIIKMKSRQCNDFTFNSCLSSFVSYPDDILLYCLLPHKNYKNMILFSKKNFLNKYTNKLKKINMDHISKVNLFLKTNKAEDPQHNQEDHQNENKTINHTDNIMITSQNNHMTNSNNIKKVSIINIGKLTLYHILKNINQNNKILWLCGSLEKNIKENYKNSIHIFQYIYNIQHDKKNFHSTLYCNIIHVNNFIILNKQIYWLYYSQLSKNIYIPFIYKTYKILLQIFDRKCSQRDILSYII</sequence>
<feature type="compositionally biased region" description="Basic and acidic residues" evidence="1">
    <location>
        <begin position="775"/>
        <end position="839"/>
    </location>
</feature>
<feature type="compositionally biased region" description="Basic and acidic residues" evidence="1">
    <location>
        <begin position="383"/>
        <end position="397"/>
    </location>
</feature>
<organism evidence="3 4">
    <name type="scientific">Plasmodium falciparum (isolate NF54)</name>
    <dbReference type="NCBI Taxonomy" id="5843"/>
    <lineage>
        <taxon>Eukaryota</taxon>
        <taxon>Sar</taxon>
        <taxon>Alveolata</taxon>
        <taxon>Apicomplexa</taxon>
        <taxon>Aconoidasida</taxon>
        <taxon>Haemosporida</taxon>
        <taxon>Plasmodiidae</taxon>
        <taxon>Plasmodium</taxon>
        <taxon>Plasmodium (Laverania)</taxon>
    </lineage>
</organism>
<feature type="compositionally biased region" description="Low complexity" evidence="1">
    <location>
        <begin position="234"/>
        <end position="247"/>
    </location>
</feature>